<evidence type="ECO:0000256" key="1">
    <source>
        <dbReference type="SAM" id="SignalP"/>
    </source>
</evidence>
<dbReference type="EMBL" id="VHIR01000006">
    <property type="protein sequence ID" value="TQE43788.1"/>
    <property type="molecule type" value="Genomic_DNA"/>
</dbReference>
<feature type="signal peptide" evidence="1">
    <location>
        <begin position="1"/>
        <end position="27"/>
    </location>
</feature>
<evidence type="ECO:0008006" key="4">
    <source>
        <dbReference type="Google" id="ProtNLM"/>
    </source>
</evidence>
<protein>
    <recommendedName>
        <fullName evidence="4">Secreted protein</fullName>
    </recommendedName>
</protein>
<keyword evidence="1" id="KW-0732">Signal</keyword>
<name>A0A540R7U3_9CORY</name>
<reference evidence="2 3" key="1">
    <citation type="submission" date="2019-06" db="EMBL/GenBank/DDBJ databases">
        <title>Draft genome of C. phoceense Strain 272.</title>
        <authorList>
            <person name="Pacheco L.G.C."/>
            <person name="Barberis C.M."/>
            <person name="Almuzara M.N."/>
            <person name="Traglia G.M."/>
            <person name="Santos C.S."/>
            <person name="Rocha D.J.P.G."/>
            <person name="Aguiar E.R.G.R."/>
            <person name="Vay C.A."/>
        </authorList>
    </citation>
    <scope>NUCLEOTIDE SEQUENCE [LARGE SCALE GENOMIC DNA]</scope>
    <source>
        <strain evidence="2 3">272</strain>
    </source>
</reference>
<organism evidence="2 3">
    <name type="scientific">Corynebacterium phoceense</name>
    <dbReference type="NCBI Taxonomy" id="1686286"/>
    <lineage>
        <taxon>Bacteria</taxon>
        <taxon>Bacillati</taxon>
        <taxon>Actinomycetota</taxon>
        <taxon>Actinomycetes</taxon>
        <taxon>Mycobacteriales</taxon>
        <taxon>Corynebacteriaceae</taxon>
        <taxon>Corynebacterium</taxon>
    </lineage>
</organism>
<feature type="chain" id="PRO_5039035501" description="Secreted protein" evidence="1">
    <location>
        <begin position="28"/>
        <end position="240"/>
    </location>
</feature>
<dbReference type="RefSeq" id="WP_066490563.1">
    <property type="nucleotide sequence ID" value="NZ_VHIR01000006.1"/>
</dbReference>
<dbReference type="STRING" id="1686286.GCA_900092335_01418"/>
<dbReference type="Proteomes" id="UP000318080">
    <property type="component" value="Unassembled WGS sequence"/>
</dbReference>
<gene>
    <name evidence="2" type="ORF">EJK80_05910</name>
</gene>
<evidence type="ECO:0000313" key="3">
    <source>
        <dbReference type="Proteomes" id="UP000318080"/>
    </source>
</evidence>
<comment type="caution">
    <text evidence="2">The sequence shown here is derived from an EMBL/GenBank/DDBJ whole genome shotgun (WGS) entry which is preliminary data.</text>
</comment>
<proteinExistence type="predicted"/>
<sequence>MSSSVTVLRRAAAACVASATLAATATAAAIVPATAAAPDFSSVTGLPASSNPLDGLGRPTPETQSRIHAFVDQPFVPQDLRNAVLSALAFSTGEGATGEGGVQLVDGGPGFTQFYWPTVSANCIGGQQDAMGSAIAVPGPTDIPAPGAGPGEMVFLFTALGTQTAAPNQGAMRVQWFNIDNFAFGETPLTNHGINPDGPTTVSGRAQTGTGTVVAVLSGAVNTAESRCTFAPTAAIIEAK</sequence>
<accession>A0A540R7U3</accession>
<evidence type="ECO:0000313" key="2">
    <source>
        <dbReference type="EMBL" id="TQE43788.1"/>
    </source>
</evidence>
<dbReference type="AlphaFoldDB" id="A0A540R7U3"/>
<keyword evidence="3" id="KW-1185">Reference proteome</keyword>